<feature type="transmembrane region" description="Helical" evidence="1">
    <location>
        <begin position="53"/>
        <end position="78"/>
    </location>
</feature>
<dbReference type="Proteomes" id="UP000316238">
    <property type="component" value="Unassembled WGS sequence"/>
</dbReference>
<dbReference type="AlphaFoldDB" id="A0A521G1F1"/>
<dbReference type="EMBL" id="NQJD01000019">
    <property type="protein sequence ID" value="TAA74691.1"/>
    <property type="molecule type" value="Genomic_DNA"/>
</dbReference>
<evidence type="ECO:0000313" key="2">
    <source>
        <dbReference type="EMBL" id="TAA74691.1"/>
    </source>
</evidence>
<keyword evidence="3" id="KW-1185">Reference proteome</keyword>
<name>A0A521G1F1_9BACT</name>
<evidence type="ECO:0000313" key="3">
    <source>
        <dbReference type="Proteomes" id="UP000316238"/>
    </source>
</evidence>
<protein>
    <submittedName>
        <fullName evidence="2">Uncharacterized protein</fullName>
    </submittedName>
</protein>
<keyword evidence="1" id="KW-1133">Transmembrane helix</keyword>
<sequence>MKANALRKPLINTAVVLVFFIVLLSISIANPATTALGSFGLIILAGLRALQLFVGLSIALIFCLAFLFAIFFGAVALANPDTAARMYGEFRQTLAAWLGEIIPACKKKTQQHVNLEPMRQELKQELQADLAAIQTQLHATRELLGGKIEQLSHRIDVLETMTTQMANTGEVEALSKEVKGAVASLAGIEGAVNSMKVCVEQTAQQILQMSPEKVLGDVPERLRTLEQHQPKVIDITPLEKDIAVMQQELASVREKADKVLLAAAPETVLVQEPVLVVAEPEQVAAQQVEVQTGSAEEEHRILSYFDNHADKQRFIELADAALEKGLNHKQVIDYLVRGLGQQKGKIISSHPSLIKDYIKSCRRND</sequence>
<gene>
    <name evidence="2" type="ORF">CDV28_1194</name>
</gene>
<comment type="caution">
    <text evidence="2">The sequence shown here is derived from an EMBL/GenBank/DDBJ whole genome shotgun (WGS) entry which is preliminary data.</text>
</comment>
<keyword evidence="1" id="KW-0812">Transmembrane</keyword>
<keyword evidence="1" id="KW-0472">Membrane</keyword>
<evidence type="ECO:0000256" key="1">
    <source>
        <dbReference type="SAM" id="Phobius"/>
    </source>
</evidence>
<accession>A0A521G1F1</accession>
<reference evidence="2" key="1">
    <citation type="submission" date="2017-07" db="EMBL/GenBank/DDBJ databases">
        <title>The cable genome - Insights into the physiology and evolution of filamentous bacteria capable of sulfide oxidation via long distance electron transfer.</title>
        <authorList>
            <person name="Thorup C."/>
            <person name="Bjerg J.T."/>
            <person name="Schreiber L."/>
            <person name="Nielsen L.P."/>
            <person name="Kjeldsen K.U."/>
            <person name="Boesen T."/>
            <person name="Boggild A."/>
            <person name="Meysman F."/>
            <person name="Geelhoed J."/>
            <person name="Schramm A."/>
        </authorList>
    </citation>
    <scope>NUCLEOTIDE SEQUENCE [LARGE SCALE GENOMIC DNA]</scope>
    <source>
        <strain evidence="2">GS</strain>
    </source>
</reference>
<organism evidence="2 3">
    <name type="scientific">Candidatus Electronema aureum</name>
    <dbReference type="NCBI Taxonomy" id="2005002"/>
    <lineage>
        <taxon>Bacteria</taxon>
        <taxon>Pseudomonadati</taxon>
        <taxon>Thermodesulfobacteriota</taxon>
        <taxon>Desulfobulbia</taxon>
        <taxon>Desulfobulbales</taxon>
        <taxon>Desulfobulbaceae</taxon>
        <taxon>Candidatus Electronema</taxon>
    </lineage>
</organism>
<proteinExistence type="predicted"/>